<organism evidence="1 2">
    <name type="scientific">Mycoplana dimorpha</name>
    <dbReference type="NCBI Taxonomy" id="28320"/>
    <lineage>
        <taxon>Bacteria</taxon>
        <taxon>Pseudomonadati</taxon>
        <taxon>Pseudomonadota</taxon>
        <taxon>Alphaproteobacteria</taxon>
        <taxon>Hyphomicrobiales</taxon>
        <taxon>Rhizobiaceae</taxon>
        <taxon>Mycoplana</taxon>
    </lineage>
</organism>
<dbReference type="EMBL" id="PZZZ01000001">
    <property type="protein sequence ID" value="PTM98340.1"/>
    <property type="molecule type" value="Genomic_DNA"/>
</dbReference>
<evidence type="ECO:0000313" key="2">
    <source>
        <dbReference type="Proteomes" id="UP000241247"/>
    </source>
</evidence>
<reference evidence="1 2" key="1">
    <citation type="submission" date="2018-04" db="EMBL/GenBank/DDBJ databases">
        <title>Genomic Encyclopedia of Type Strains, Phase IV (KMG-IV): sequencing the most valuable type-strain genomes for metagenomic binning, comparative biology and taxonomic classification.</title>
        <authorList>
            <person name="Goeker M."/>
        </authorList>
    </citation>
    <scope>NUCLEOTIDE SEQUENCE [LARGE SCALE GENOMIC DNA]</scope>
    <source>
        <strain evidence="1 2">DSM 7138</strain>
    </source>
</reference>
<dbReference type="Proteomes" id="UP000241247">
    <property type="component" value="Unassembled WGS sequence"/>
</dbReference>
<gene>
    <name evidence="1" type="ORF">C7449_1013</name>
</gene>
<proteinExistence type="predicted"/>
<protein>
    <submittedName>
        <fullName evidence="1">Uncharacterized protein</fullName>
    </submittedName>
</protein>
<dbReference type="AlphaFoldDB" id="A0A2T5BH92"/>
<keyword evidence="2" id="KW-1185">Reference proteome</keyword>
<comment type="caution">
    <text evidence="1">The sequence shown here is derived from an EMBL/GenBank/DDBJ whole genome shotgun (WGS) entry which is preliminary data.</text>
</comment>
<accession>A0A2T5BH92</accession>
<name>A0A2T5BH92_MYCDI</name>
<sequence>MGREKPNFKGEAVAVQVAPGKYLFAVLDGYGFKTAWNAYLPATNKPRSRAEVGEYYSALQGAGETRVLQPDQYPLLVTFQDAGDPASLKRVVPGAINAVFGPGYYLKSIEFSITDEADD</sequence>
<evidence type="ECO:0000313" key="1">
    <source>
        <dbReference type="EMBL" id="PTM98340.1"/>
    </source>
</evidence>